<comment type="caution">
    <text evidence="1">The sequence shown here is derived from an EMBL/GenBank/DDBJ whole genome shotgun (WGS) entry which is preliminary data.</text>
</comment>
<name>A0AA38IMN3_9CUCU</name>
<dbReference type="EMBL" id="JALNTZ010000003">
    <property type="protein sequence ID" value="KAJ3659730.1"/>
    <property type="molecule type" value="Genomic_DNA"/>
</dbReference>
<evidence type="ECO:0000313" key="1">
    <source>
        <dbReference type="EMBL" id="KAJ3659730.1"/>
    </source>
</evidence>
<organism evidence="1 2">
    <name type="scientific">Zophobas morio</name>
    <dbReference type="NCBI Taxonomy" id="2755281"/>
    <lineage>
        <taxon>Eukaryota</taxon>
        <taxon>Metazoa</taxon>
        <taxon>Ecdysozoa</taxon>
        <taxon>Arthropoda</taxon>
        <taxon>Hexapoda</taxon>
        <taxon>Insecta</taxon>
        <taxon>Pterygota</taxon>
        <taxon>Neoptera</taxon>
        <taxon>Endopterygota</taxon>
        <taxon>Coleoptera</taxon>
        <taxon>Polyphaga</taxon>
        <taxon>Cucujiformia</taxon>
        <taxon>Tenebrionidae</taxon>
        <taxon>Zophobas</taxon>
    </lineage>
</organism>
<proteinExistence type="predicted"/>
<protein>
    <submittedName>
        <fullName evidence="1">Uncharacterized protein</fullName>
    </submittedName>
</protein>
<sequence length="108" mass="12333">MNTVDDLKLMDCVVAINNVVQPKNIIFASRISNGCTCIYMSSDLLVEQTVADYPVTTIKDFEVNIRRVMNPARRIIFSNVCLSVPHKYYRESCFTVVPIENVVLHSEY</sequence>
<gene>
    <name evidence="1" type="ORF">Zmor_011404</name>
</gene>
<dbReference type="Proteomes" id="UP001168821">
    <property type="component" value="Unassembled WGS sequence"/>
</dbReference>
<accession>A0AA38IMN3</accession>
<evidence type="ECO:0000313" key="2">
    <source>
        <dbReference type="Proteomes" id="UP001168821"/>
    </source>
</evidence>
<reference evidence="1" key="1">
    <citation type="journal article" date="2023" name="G3 (Bethesda)">
        <title>Whole genome assemblies of Zophobas morio and Tenebrio molitor.</title>
        <authorList>
            <person name="Kaur S."/>
            <person name="Stinson S.A."/>
            <person name="diCenzo G.C."/>
        </authorList>
    </citation>
    <scope>NUCLEOTIDE SEQUENCE</scope>
    <source>
        <strain evidence="1">QUZm001</strain>
    </source>
</reference>
<keyword evidence="2" id="KW-1185">Reference proteome</keyword>
<dbReference type="AlphaFoldDB" id="A0AA38IMN3"/>